<sequence length="84" mass="9329">MNCDKCNSKRVVSAGAKCSDMFYAEFTNEVLHTDYNGYVPHDLGIGGGDYIDIKYCMDCGKLQGKFPLPTADIEKDSSEDEAEY</sequence>
<proteinExistence type="predicted"/>
<reference evidence="1" key="1">
    <citation type="submission" date="2020-05" db="EMBL/GenBank/DDBJ databases">
        <authorList>
            <person name="Chiriac C."/>
            <person name="Salcher M."/>
            <person name="Ghai R."/>
            <person name="Kavagutti S V."/>
        </authorList>
    </citation>
    <scope>NUCLEOTIDE SEQUENCE</scope>
</reference>
<gene>
    <name evidence="1" type="ORF">UFOVP1290_289</name>
</gene>
<evidence type="ECO:0000313" key="1">
    <source>
        <dbReference type="EMBL" id="CAB4196769.1"/>
    </source>
</evidence>
<protein>
    <submittedName>
        <fullName evidence="1">Uncharacterized protein</fullName>
    </submittedName>
</protein>
<dbReference type="EMBL" id="LR797252">
    <property type="protein sequence ID" value="CAB4196769.1"/>
    <property type="molecule type" value="Genomic_DNA"/>
</dbReference>
<name>A0A6J5RIB7_9CAUD</name>
<organism evidence="1">
    <name type="scientific">uncultured Caudovirales phage</name>
    <dbReference type="NCBI Taxonomy" id="2100421"/>
    <lineage>
        <taxon>Viruses</taxon>
        <taxon>Duplodnaviria</taxon>
        <taxon>Heunggongvirae</taxon>
        <taxon>Uroviricota</taxon>
        <taxon>Caudoviricetes</taxon>
        <taxon>Peduoviridae</taxon>
        <taxon>Maltschvirus</taxon>
        <taxon>Maltschvirus maltsch</taxon>
    </lineage>
</organism>
<accession>A0A6J5RIB7</accession>